<feature type="domain" description="PiggyBac transposable element-derived protein" evidence="1">
    <location>
        <begin position="99"/>
        <end position="188"/>
    </location>
</feature>
<accession>A0AAE0XZP3</accession>
<dbReference type="PANTHER" id="PTHR46599:SF3">
    <property type="entry name" value="PIGGYBAC TRANSPOSABLE ELEMENT-DERIVED PROTEIN 4"/>
    <property type="match status" value="1"/>
</dbReference>
<protein>
    <recommendedName>
        <fullName evidence="1">PiggyBac transposable element-derived protein domain-containing protein</fullName>
    </recommendedName>
</protein>
<sequence>MGLQPKAAYRDYWALKPKYKNTPWYHEAMKRERFEDIHFTMLPCAETEAQSIEKIQPFLNSAMAKFQSVFYPWQNLSIDEMVIGWKGRSSYFGTETAYNPESDPDSESAIKVFQTLLGPVTIGHHIFADRWYTTRALVDYLTSKNLYYTGTVQANRKNFPPELKTQKLQHMESKAYKTAGDKIHFVSFPADPTYHPSKMDFQTAQDVKNGIAFLANQSLHCTNGVFELPLLDATSTRSAKPASEKAHPSTIHQRNRLIKQRKSECPILDVQHIPGGKTSDYVSHIISSLKEAAHVYGRYVGKSQEDIFFQVKSKITCTLSDRAAVNACVTRQLRDELDSHLLQLNCNVHPLDSVARRAKQNLTKLDASRQIRGSCFGTEGSATNLINAVSVLRFKDGSGDPAGFKDMLRRHNLPVGTFVRYVGNRMHVLFHLAGILVLHCSKVKEFLETRCIAGGLLRSKLLKDLMVEKIIVQVWALAVIGPWMNKFYSSEMSNLDMRPLVQKSEQQLLLWQSAPELLMSPTLNAFGEPLCPESDDVLSALLCFVSGEDDIQRKALEALVQACLDVLLSQLGLFLTDPEPSAHLKQKAVCAPTHYMASERALGCLDKMFHCAPVATDGFLNGKVRSKLNKCTQWLESQEPSVQDSIISFAISEAKLERVRRCVSDREVIEEIDRRRGVVATERNEKEKKLALKSISKCLKEKSTEGLECSEIVKEKVQRFINDPNSLLGLAFLHSRDSKDFNGRFQGFEGSEHVTIGYWSIEEPESYSVDKTVNICRPFHWTLVSTSCWPINTCPSSCFQPVSDLKRFPGVTETSFLLLRKRFVSKSAALSVWGKPHRRRLCPSIEGGGRGKARVEAKIQRTPAHDMGA</sequence>
<dbReference type="Pfam" id="PF13843">
    <property type="entry name" value="DDE_Tnp_1_7"/>
    <property type="match status" value="2"/>
</dbReference>
<dbReference type="AlphaFoldDB" id="A0AAE0XZP3"/>
<dbReference type="EMBL" id="JAWDGP010007241">
    <property type="protein sequence ID" value="KAK3727391.1"/>
    <property type="molecule type" value="Genomic_DNA"/>
</dbReference>
<organism evidence="2 3">
    <name type="scientific">Elysia crispata</name>
    <name type="common">lettuce slug</name>
    <dbReference type="NCBI Taxonomy" id="231223"/>
    <lineage>
        <taxon>Eukaryota</taxon>
        <taxon>Metazoa</taxon>
        <taxon>Spiralia</taxon>
        <taxon>Lophotrochozoa</taxon>
        <taxon>Mollusca</taxon>
        <taxon>Gastropoda</taxon>
        <taxon>Heterobranchia</taxon>
        <taxon>Euthyneura</taxon>
        <taxon>Panpulmonata</taxon>
        <taxon>Sacoglossa</taxon>
        <taxon>Placobranchoidea</taxon>
        <taxon>Plakobranchidae</taxon>
        <taxon>Elysia</taxon>
    </lineage>
</organism>
<gene>
    <name evidence="2" type="ORF">RRG08_038748</name>
</gene>
<evidence type="ECO:0000313" key="3">
    <source>
        <dbReference type="Proteomes" id="UP001283361"/>
    </source>
</evidence>
<reference evidence="2" key="1">
    <citation type="journal article" date="2023" name="G3 (Bethesda)">
        <title>A reference genome for the long-term kleptoplast-retaining sea slug Elysia crispata morphotype clarki.</title>
        <authorList>
            <person name="Eastman K.E."/>
            <person name="Pendleton A.L."/>
            <person name="Shaikh M.A."/>
            <person name="Suttiyut T."/>
            <person name="Ogas R."/>
            <person name="Tomko P."/>
            <person name="Gavelis G."/>
            <person name="Widhalm J.R."/>
            <person name="Wisecaver J.H."/>
        </authorList>
    </citation>
    <scope>NUCLEOTIDE SEQUENCE</scope>
    <source>
        <strain evidence="2">ECLA1</strain>
    </source>
</reference>
<dbReference type="PANTHER" id="PTHR46599">
    <property type="entry name" value="PIGGYBAC TRANSPOSABLE ELEMENT-DERIVED PROTEIN 4"/>
    <property type="match status" value="1"/>
</dbReference>
<keyword evidence="3" id="KW-1185">Reference proteome</keyword>
<evidence type="ECO:0000313" key="2">
    <source>
        <dbReference type="EMBL" id="KAK3727391.1"/>
    </source>
</evidence>
<dbReference type="InterPro" id="IPR029526">
    <property type="entry name" value="PGBD"/>
</dbReference>
<dbReference type="Proteomes" id="UP001283361">
    <property type="component" value="Unassembled WGS sequence"/>
</dbReference>
<name>A0AAE0XZP3_9GAST</name>
<feature type="domain" description="PiggyBac transposable element-derived protein" evidence="1">
    <location>
        <begin position="1"/>
        <end position="90"/>
    </location>
</feature>
<proteinExistence type="predicted"/>
<comment type="caution">
    <text evidence="2">The sequence shown here is derived from an EMBL/GenBank/DDBJ whole genome shotgun (WGS) entry which is preliminary data.</text>
</comment>
<evidence type="ECO:0000259" key="1">
    <source>
        <dbReference type="Pfam" id="PF13843"/>
    </source>
</evidence>